<dbReference type="GO" id="GO:0005737">
    <property type="term" value="C:cytoplasm"/>
    <property type="evidence" value="ECO:0007669"/>
    <property type="project" value="InterPro"/>
</dbReference>
<gene>
    <name evidence="9" type="ORF">GSOID_T00003736001</name>
</gene>
<keyword evidence="4" id="KW-0479">Metal-binding</keyword>
<dbReference type="EMBL" id="FN653028">
    <property type="protein sequence ID" value="CBY18867.1"/>
    <property type="molecule type" value="Genomic_DNA"/>
</dbReference>
<evidence type="ECO:0000256" key="2">
    <source>
        <dbReference type="ARBA" id="ARBA00008389"/>
    </source>
</evidence>
<keyword evidence="5" id="KW-0547">Nucleotide-binding</keyword>
<evidence type="ECO:0000313" key="9">
    <source>
        <dbReference type="EMBL" id="CBY18867.1"/>
    </source>
</evidence>
<dbReference type="AlphaFoldDB" id="E4X844"/>
<dbReference type="GO" id="GO:0000166">
    <property type="term" value="F:nucleotide binding"/>
    <property type="evidence" value="ECO:0007669"/>
    <property type="project" value="UniProtKB-KW"/>
</dbReference>
<dbReference type="PANTHER" id="PTHR13045:SF0">
    <property type="entry name" value="7-METHYLGUANOSINE PHOSPHATE-SPECIFIC 5'-NUCLEOTIDASE"/>
    <property type="match status" value="1"/>
</dbReference>
<dbReference type="Gene3D" id="3.40.50.1000">
    <property type="entry name" value="HAD superfamily/HAD-like"/>
    <property type="match status" value="1"/>
</dbReference>
<dbReference type="FunFam" id="1.10.150.340:FF:000001">
    <property type="entry name" value="Cytosolic 5-nucleotidase 3-like"/>
    <property type="match status" value="1"/>
</dbReference>
<keyword evidence="7" id="KW-0460">Magnesium</keyword>
<dbReference type="InterPro" id="IPR023214">
    <property type="entry name" value="HAD_sf"/>
</dbReference>
<dbReference type="FunCoup" id="E4X844">
    <property type="interactions" value="82"/>
</dbReference>
<dbReference type="PANTHER" id="PTHR13045">
    <property type="entry name" value="5'-NUCLEOTIDASE"/>
    <property type="match status" value="1"/>
</dbReference>
<sequence>MTDFAAALVAKDKVLLGDAATFNKKMAQIRSAGADEIQCVFDFDATISKHKHNGEPAASCHTALEKTLGEEKFAEMVELRNKFIKIEFDTSMTAEEKSPHMTTWWSTAHKKIVEHNVQKSKIQESVKTSAIHIRENEAEFFKLLEGTPILLFSAGIKQIVEYAMEFKASAGLTSNMDVVSNEMIFDENENVTAFTKPLIHTFTKNTQSIGDTWRKKLHERKNVLLMGDSEGDPNMVRDDDVPAGGTCLRVGFLNRDSPEAREKYQKLYDIVIVDDECLSVPIQIVQNLISQKSE</sequence>
<evidence type="ECO:0000256" key="4">
    <source>
        <dbReference type="ARBA" id="ARBA00022723"/>
    </source>
</evidence>
<dbReference type="Gene3D" id="1.10.150.340">
    <property type="entry name" value="Pyrimidine 5'-nucleotidase (UMPH-1), N-terminal domain"/>
    <property type="match status" value="1"/>
</dbReference>
<keyword evidence="6" id="KW-0378">Hydrolase</keyword>
<keyword evidence="10" id="KW-1185">Reference proteome</keyword>
<dbReference type="InterPro" id="IPR036412">
    <property type="entry name" value="HAD-like_sf"/>
</dbReference>
<dbReference type="SFLD" id="SFLDG01128">
    <property type="entry name" value="C1.4:_5'-Nucleotidase_Like"/>
    <property type="match status" value="1"/>
</dbReference>
<evidence type="ECO:0000256" key="1">
    <source>
        <dbReference type="ARBA" id="ARBA00000815"/>
    </source>
</evidence>
<protein>
    <recommendedName>
        <fullName evidence="3">5'-nucleotidase</fullName>
        <ecNumber evidence="3">3.1.3.5</ecNumber>
    </recommendedName>
</protein>
<dbReference type="GO" id="GO:0009117">
    <property type="term" value="P:nucleotide metabolic process"/>
    <property type="evidence" value="ECO:0007669"/>
    <property type="project" value="UniProtKB-KW"/>
</dbReference>
<dbReference type="Pfam" id="PF05822">
    <property type="entry name" value="UMPH-1"/>
    <property type="match status" value="1"/>
</dbReference>
<dbReference type="EC" id="3.1.3.5" evidence="3"/>
<evidence type="ECO:0000256" key="5">
    <source>
        <dbReference type="ARBA" id="ARBA00022741"/>
    </source>
</evidence>
<reference evidence="9" key="1">
    <citation type="journal article" date="2010" name="Science">
        <title>Plasticity of animal genome architecture unmasked by rapid evolution of a pelagic tunicate.</title>
        <authorList>
            <person name="Denoeud F."/>
            <person name="Henriet S."/>
            <person name="Mungpakdee S."/>
            <person name="Aury J.M."/>
            <person name="Da Silva C."/>
            <person name="Brinkmann H."/>
            <person name="Mikhaleva J."/>
            <person name="Olsen L.C."/>
            <person name="Jubin C."/>
            <person name="Canestro C."/>
            <person name="Bouquet J.M."/>
            <person name="Danks G."/>
            <person name="Poulain J."/>
            <person name="Campsteijn C."/>
            <person name="Adamski M."/>
            <person name="Cross I."/>
            <person name="Yadetie F."/>
            <person name="Muffato M."/>
            <person name="Louis A."/>
            <person name="Butcher S."/>
            <person name="Tsagkogeorga G."/>
            <person name="Konrad A."/>
            <person name="Singh S."/>
            <person name="Jensen M.F."/>
            <person name="Cong E.H."/>
            <person name="Eikeseth-Otteraa H."/>
            <person name="Noel B."/>
            <person name="Anthouard V."/>
            <person name="Porcel B.M."/>
            <person name="Kachouri-Lafond R."/>
            <person name="Nishino A."/>
            <person name="Ugolini M."/>
            <person name="Chourrout P."/>
            <person name="Nishida H."/>
            <person name="Aasland R."/>
            <person name="Huzurbazar S."/>
            <person name="Westhof E."/>
            <person name="Delsuc F."/>
            <person name="Lehrach H."/>
            <person name="Reinhardt R."/>
            <person name="Weissenbach J."/>
            <person name="Roy S.W."/>
            <person name="Artiguenave F."/>
            <person name="Postlethwait J.H."/>
            <person name="Manak J.R."/>
            <person name="Thompson E.M."/>
            <person name="Jaillon O."/>
            <person name="Du Pasquier L."/>
            <person name="Boudinot P."/>
            <person name="Liberles D.A."/>
            <person name="Volff J.N."/>
            <person name="Philippe H."/>
            <person name="Lenhard B."/>
            <person name="Roest Crollius H."/>
            <person name="Wincker P."/>
            <person name="Chourrout D."/>
        </authorList>
    </citation>
    <scope>NUCLEOTIDE SEQUENCE [LARGE SCALE GENOMIC DNA]</scope>
</reference>
<dbReference type="SFLD" id="SFLDS00003">
    <property type="entry name" value="Haloacid_Dehalogenase"/>
    <property type="match status" value="1"/>
</dbReference>
<proteinExistence type="inferred from homology"/>
<dbReference type="SUPFAM" id="SSF56784">
    <property type="entry name" value="HAD-like"/>
    <property type="match status" value="1"/>
</dbReference>
<comment type="similarity">
    <text evidence="2">Belongs to the pyrimidine 5'-nucleotidase family.</text>
</comment>
<dbReference type="InParanoid" id="E4X844"/>
<comment type="catalytic activity">
    <reaction evidence="1">
        <text>a ribonucleoside 5'-phosphate + H2O = a ribonucleoside + phosphate</text>
        <dbReference type="Rhea" id="RHEA:12484"/>
        <dbReference type="ChEBI" id="CHEBI:15377"/>
        <dbReference type="ChEBI" id="CHEBI:18254"/>
        <dbReference type="ChEBI" id="CHEBI:43474"/>
        <dbReference type="ChEBI" id="CHEBI:58043"/>
        <dbReference type="EC" id="3.1.3.5"/>
    </reaction>
</comment>
<evidence type="ECO:0000313" key="10">
    <source>
        <dbReference type="Proteomes" id="UP000001307"/>
    </source>
</evidence>
<evidence type="ECO:0000256" key="7">
    <source>
        <dbReference type="ARBA" id="ARBA00022842"/>
    </source>
</evidence>
<name>E4X844_OIKDI</name>
<evidence type="ECO:0000256" key="3">
    <source>
        <dbReference type="ARBA" id="ARBA00012643"/>
    </source>
</evidence>
<dbReference type="OrthoDB" id="10014216at2759"/>
<accession>E4X844</accession>
<evidence type="ECO:0000256" key="6">
    <source>
        <dbReference type="ARBA" id="ARBA00022801"/>
    </source>
</evidence>
<evidence type="ECO:0000256" key="8">
    <source>
        <dbReference type="ARBA" id="ARBA00023080"/>
    </source>
</evidence>
<dbReference type="GO" id="GO:0000287">
    <property type="term" value="F:magnesium ion binding"/>
    <property type="evidence" value="ECO:0007669"/>
    <property type="project" value="InterPro"/>
</dbReference>
<dbReference type="Proteomes" id="UP000001307">
    <property type="component" value="Unassembled WGS sequence"/>
</dbReference>
<keyword evidence="8" id="KW-0546">Nucleotide metabolism</keyword>
<dbReference type="InterPro" id="IPR006434">
    <property type="entry name" value="Pyrimidine_nucleotidase_eu"/>
</dbReference>
<dbReference type="GO" id="GO:0008253">
    <property type="term" value="F:5'-nucleotidase activity"/>
    <property type="evidence" value="ECO:0007669"/>
    <property type="project" value="UniProtKB-EC"/>
</dbReference>
<organism evidence="9">
    <name type="scientific">Oikopleura dioica</name>
    <name type="common">Tunicate</name>
    <dbReference type="NCBI Taxonomy" id="34765"/>
    <lineage>
        <taxon>Eukaryota</taxon>
        <taxon>Metazoa</taxon>
        <taxon>Chordata</taxon>
        <taxon>Tunicata</taxon>
        <taxon>Appendicularia</taxon>
        <taxon>Copelata</taxon>
        <taxon>Oikopleuridae</taxon>
        <taxon>Oikopleura</taxon>
    </lineage>
</organism>